<organism evidence="8 9">
    <name type="scientific">Aeromicrobium alkaliterrae</name>
    <dbReference type="NCBI Taxonomy" id="302168"/>
    <lineage>
        <taxon>Bacteria</taxon>
        <taxon>Bacillati</taxon>
        <taxon>Actinomycetota</taxon>
        <taxon>Actinomycetes</taxon>
        <taxon>Propionibacteriales</taxon>
        <taxon>Nocardioidaceae</taxon>
        <taxon>Aeromicrobium</taxon>
    </lineage>
</organism>
<keyword evidence="2" id="KW-1003">Cell membrane</keyword>
<evidence type="ECO:0000256" key="4">
    <source>
        <dbReference type="ARBA" id="ARBA00022989"/>
    </source>
</evidence>
<dbReference type="PANTHER" id="PTHR35007">
    <property type="entry name" value="INTEGRAL MEMBRANE PROTEIN-RELATED"/>
    <property type="match status" value="1"/>
</dbReference>
<evidence type="ECO:0000313" key="9">
    <source>
        <dbReference type="Proteomes" id="UP001501057"/>
    </source>
</evidence>
<comment type="subcellular location">
    <subcellularLocation>
        <location evidence="1">Cell membrane</location>
        <topology evidence="1">Multi-pass membrane protein</topology>
    </subcellularLocation>
</comment>
<feature type="transmembrane region" description="Helical" evidence="6">
    <location>
        <begin position="276"/>
        <end position="296"/>
    </location>
</feature>
<dbReference type="InterPro" id="IPR018076">
    <property type="entry name" value="T2SS_GspF_dom"/>
</dbReference>
<proteinExistence type="predicted"/>
<evidence type="ECO:0000256" key="6">
    <source>
        <dbReference type="SAM" id="Phobius"/>
    </source>
</evidence>
<sequence length="297" mass="31046">MIPALLIGAACGTGLLALAWAIVPPRRDLAAAIATIDSQRSTTTAPARDDRESLTDRLGRWLTVQLERNGFMAPKLRANLALLDRPLEAHLVSMLAMAAFGISLPILTSLIVNVAGVSTGFSVPLLAGLALAAGFSLIPNTTVATAAATRRNELRRALACYLDLVSMALAGGRGVPEALPAAAQLGRGWSFDVIADTLTMARYSGTTPWEALRALGERVDVAELRDLGSALGLVADDGAKVRESLRARAATARARQLAEAEGAAERASSSITNAQLFLGFSFLLFLGYPAIAAVMAI</sequence>
<name>A0ABN2KEQ0_9ACTN</name>
<gene>
    <name evidence="8" type="ORF">GCM10009710_36850</name>
</gene>
<feature type="transmembrane region" description="Helical" evidence="6">
    <location>
        <begin position="119"/>
        <end position="138"/>
    </location>
</feature>
<feature type="domain" description="Type II secretion system protein GspF" evidence="7">
    <location>
        <begin position="162"/>
        <end position="286"/>
    </location>
</feature>
<keyword evidence="3 6" id="KW-0812">Transmembrane</keyword>
<evidence type="ECO:0000256" key="5">
    <source>
        <dbReference type="ARBA" id="ARBA00023136"/>
    </source>
</evidence>
<dbReference type="RefSeq" id="WP_344204349.1">
    <property type="nucleotide sequence ID" value="NZ_BAAAME010000013.1"/>
</dbReference>
<keyword evidence="4 6" id="KW-1133">Transmembrane helix</keyword>
<keyword evidence="5 6" id="KW-0472">Membrane</keyword>
<dbReference type="Proteomes" id="UP001501057">
    <property type="component" value="Unassembled WGS sequence"/>
</dbReference>
<evidence type="ECO:0000256" key="1">
    <source>
        <dbReference type="ARBA" id="ARBA00004651"/>
    </source>
</evidence>
<accession>A0ABN2KEQ0</accession>
<reference evidence="8 9" key="1">
    <citation type="journal article" date="2019" name="Int. J. Syst. Evol. Microbiol.">
        <title>The Global Catalogue of Microorganisms (GCM) 10K type strain sequencing project: providing services to taxonomists for standard genome sequencing and annotation.</title>
        <authorList>
            <consortium name="The Broad Institute Genomics Platform"/>
            <consortium name="The Broad Institute Genome Sequencing Center for Infectious Disease"/>
            <person name="Wu L."/>
            <person name="Ma J."/>
        </authorList>
    </citation>
    <scope>NUCLEOTIDE SEQUENCE [LARGE SCALE GENOMIC DNA]</scope>
    <source>
        <strain evidence="8 9">JCM 13518</strain>
    </source>
</reference>
<evidence type="ECO:0000313" key="8">
    <source>
        <dbReference type="EMBL" id="GAA1754010.1"/>
    </source>
</evidence>
<dbReference type="EMBL" id="BAAAME010000013">
    <property type="protein sequence ID" value="GAA1754010.1"/>
    <property type="molecule type" value="Genomic_DNA"/>
</dbReference>
<keyword evidence="9" id="KW-1185">Reference proteome</keyword>
<evidence type="ECO:0000256" key="2">
    <source>
        <dbReference type="ARBA" id="ARBA00022475"/>
    </source>
</evidence>
<protein>
    <submittedName>
        <fullName evidence="8">Type II secretion system F family protein</fullName>
    </submittedName>
</protein>
<dbReference type="PANTHER" id="PTHR35007:SF1">
    <property type="entry name" value="PILUS ASSEMBLY PROTEIN"/>
    <property type="match status" value="1"/>
</dbReference>
<feature type="transmembrane region" description="Helical" evidence="6">
    <location>
        <begin position="91"/>
        <end position="112"/>
    </location>
</feature>
<comment type="caution">
    <text evidence="8">The sequence shown here is derived from an EMBL/GenBank/DDBJ whole genome shotgun (WGS) entry which is preliminary data.</text>
</comment>
<evidence type="ECO:0000256" key="3">
    <source>
        <dbReference type="ARBA" id="ARBA00022692"/>
    </source>
</evidence>
<dbReference type="Pfam" id="PF00482">
    <property type="entry name" value="T2SSF"/>
    <property type="match status" value="1"/>
</dbReference>
<evidence type="ECO:0000259" key="7">
    <source>
        <dbReference type="Pfam" id="PF00482"/>
    </source>
</evidence>